<protein>
    <submittedName>
        <fullName evidence="2">Uncharacterized protein</fullName>
    </submittedName>
</protein>
<evidence type="ECO:0000313" key="3">
    <source>
        <dbReference type="Proteomes" id="UP000035721"/>
    </source>
</evidence>
<reference evidence="2 3" key="1">
    <citation type="journal article" date="2013" name="ISME J.">
        <title>A metabolic model for members of the genus Tetrasphaera involved in enhanced biological phosphorus removal.</title>
        <authorList>
            <person name="Kristiansen R."/>
            <person name="Nguyen H.T.T."/>
            <person name="Saunders A.M."/>
            <person name="Nielsen J.L."/>
            <person name="Wimmer R."/>
            <person name="Le V.Q."/>
            <person name="McIlroy S.J."/>
            <person name="Petrovski S."/>
            <person name="Seviour R.J."/>
            <person name="Calteau A."/>
            <person name="Nielsen K.L."/>
            <person name="Nielsen P.H."/>
        </authorList>
    </citation>
    <scope>NUCLEOTIDE SEQUENCE [LARGE SCALE GENOMIC DNA]</scope>
    <source>
        <strain evidence="2 3">T1-X7</strain>
    </source>
</reference>
<gene>
    <name evidence="2" type="ORF">BN12_2000003</name>
</gene>
<name>A0A077M000_9MICO</name>
<dbReference type="STRING" id="1194083.BN12_2000003"/>
<feature type="coiled-coil region" evidence="1">
    <location>
        <begin position="224"/>
        <end position="254"/>
    </location>
</feature>
<accession>A0A077M000</accession>
<dbReference type="OrthoDB" id="3722887at2"/>
<organism evidence="2 3">
    <name type="scientific">Nostocoides japonicum T1-X7</name>
    <dbReference type="NCBI Taxonomy" id="1194083"/>
    <lineage>
        <taxon>Bacteria</taxon>
        <taxon>Bacillati</taxon>
        <taxon>Actinomycetota</taxon>
        <taxon>Actinomycetes</taxon>
        <taxon>Micrococcales</taxon>
        <taxon>Intrasporangiaceae</taxon>
        <taxon>Nostocoides</taxon>
    </lineage>
</organism>
<evidence type="ECO:0000313" key="2">
    <source>
        <dbReference type="EMBL" id="CCH77555.1"/>
    </source>
</evidence>
<proteinExistence type="predicted"/>
<keyword evidence="1" id="KW-0175">Coiled coil</keyword>
<comment type="caution">
    <text evidence="2">The sequence shown here is derived from an EMBL/GenBank/DDBJ whole genome shotgun (WGS) entry which is preliminary data.</text>
</comment>
<keyword evidence="3" id="KW-1185">Reference proteome</keyword>
<evidence type="ECO:0000256" key="1">
    <source>
        <dbReference type="SAM" id="Coils"/>
    </source>
</evidence>
<dbReference type="RefSeq" id="WP_048554437.1">
    <property type="nucleotide sequence ID" value="NZ_HF570958.1"/>
</dbReference>
<sequence length="384" mass="40521">MSGVVAPVAPGGLGQRPQPAEVLAYLGDLDAWVAGRRAELDAIDAAALTSARRAEVDGDLVLSMALWKSAADRRDQLRTAWDGGRVDDSDLDRIAVLIWGRLEAAGAKGAGGAAVAVSIPEACRLSDALASQLRARLDLAPATERATARIRDLRAQLERLRDQVALEPPETRPAAQRTLEELVARVDAVAAKHDRGGDVDGLLGPVENDAARTERDLIVGGVRRREAREHRARLERLRAELQAREATIAALADEAVATVTPAPRNAVPDVSLLGPVPADAAGLTAYDERLDRVGRAMDVAEQRYAAALAERSALLDQLAAIEVKAGALGVSTDPDCAAARAQARAVLDRRPAPLEVAGHLVAAYRAWVDLVAENAPAAPGGRRP</sequence>
<dbReference type="Proteomes" id="UP000035721">
    <property type="component" value="Unassembled WGS sequence"/>
</dbReference>
<dbReference type="AlphaFoldDB" id="A0A077M000"/>
<dbReference type="EMBL" id="CAJB01000114">
    <property type="protein sequence ID" value="CCH77555.1"/>
    <property type="molecule type" value="Genomic_DNA"/>
</dbReference>